<accession>A0A4S3JKU9</accession>
<proteinExistence type="predicted"/>
<dbReference type="EMBL" id="SOSA01000123">
    <property type="protein sequence ID" value="THC96219.1"/>
    <property type="molecule type" value="Genomic_DNA"/>
</dbReference>
<dbReference type="Proteomes" id="UP000308092">
    <property type="component" value="Unassembled WGS sequence"/>
</dbReference>
<evidence type="ECO:0000313" key="2">
    <source>
        <dbReference type="Proteomes" id="UP000308092"/>
    </source>
</evidence>
<name>A0A4S3JKU9_9EURO</name>
<gene>
    <name evidence="1" type="ORF">EYZ11_004297</name>
</gene>
<sequence length="29" mass="3111">MHKGPDVNGFKDTLHGGRVASLIEEGVMD</sequence>
<dbReference type="VEuPathDB" id="FungiDB:EYZ11_004297"/>
<protein>
    <submittedName>
        <fullName evidence="1">Uncharacterized protein</fullName>
    </submittedName>
</protein>
<comment type="caution">
    <text evidence="1">The sequence shown here is derived from an EMBL/GenBank/DDBJ whole genome shotgun (WGS) entry which is preliminary data.</text>
</comment>
<keyword evidence="2" id="KW-1185">Reference proteome</keyword>
<organism evidence="1 2">
    <name type="scientific">Aspergillus tanneri</name>
    <dbReference type="NCBI Taxonomy" id="1220188"/>
    <lineage>
        <taxon>Eukaryota</taxon>
        <taxon>Fungi</taxon>
        <taxon>Dikarya</taxon>
        <taxon>Ascomycota</taxon>
        <taxon>Pezizomycotina</taxon>
        <taxon>Eurotiomycetes</taxon>
        <taxon>Eurotiomycetidae</taxon>
        <taxon>Eurotiales</taxon>
        <taxon>Aspergillaceae</taxon>
        <taxon>Aspergillus</taxon>
        <taxon>Aspergillus subgen. Circumdati</taxon>
    </lineage>
</organism>
<dbReference type="AlphaFoldDB" id="A0A4S3JKU9"/>
<evidence type="ECO:0000313" key="1">
    <source>
        <dbReference type="EMBL" id="THC96219.1"/>
    </source>
</evidence>
<reference evidence="1 2" key="1">
    <citation type="submission" date="2019-03" db="EMBL/GenBank/DDBJ databases">
        <title>The genome sequence of a newly discovered highly antifungal drug resistant Aspergillus species, Aspergillus tanneri NIH 1004.</title>
        <authorList>
            <person name="Mounaud S."/>
            <person name="Singh I."/>
            <person name="Joardar V."/>
            <person name="Pakala S."/>
            <person name="Pakala S."/>
            <person name="Venepally P."/>
            <person name="Hoover J."/>
            <person name="Nierman W."/>
            <person name="Chung J."/>
            <person name="Losada L."/>
        </authorList>
    </citation>
    <scope>NUCLEOTIDE SEQUENCE [LARGE SCALE GENOMIC DNA]</scope>
    <source>
        <strain evidence="1 2">NIH1004</strain>
    </source>
</reference>